<evidence type="ECO:0000313" key="4">
    <source>
        <dbReference type="Proteomes" id="UP001259659"/>
    </source>
</evidence>
<protein>
    <recommendedName>
        <fullName evidence="2">DUF7344 domain-containing protein</fullName>
    </recommendedName>
</protein>
<feature type="domain" description="DUF7344" evidence="2">
    <location>
        <begin position="10"/>
        <end position="89"/>
    </location>
</feature>
<evidence type="ECO:0000259" key="2">
    <source>
        <dbReference type="Pfam" id="PF24035"/>
    </source>
</evidence>
<comment type="caution">
    <text evidence="3">The sequence shown here is derived from an EMBL/GenBank/DDBJ whole genome shotgun (WGS) entry which is preliminary data.</text>
</comment>
<dbReference type="InterPro" id="IPR055768">
    <property type="entry name" value="DUF7344"/>
</dbReference>
<dbReference type="Pfam" id="PF24035">
    <property type="entry name" value="DUF7344"/>
    <property type="match status" value="1"/>
</dbReference>
<organism evidence="3 4">
    <name type="scientific">Haloarcula saliterrae</name>
    <dbReference type="NCBI Taxonomy" id="2950534"/>
    <lineage>
        <taxon>Archaea</taxon>
        <taxon>Methanobacteriati</taxon>
        <taxon>Methanobacteriota</taxon>
        <taxon>Stenosarchaea group</taxon>
        <taxon>Halobacteria</taxon>
        <taxon>Halobacteriales</taxon>
        <taxon>Haloarculaceae</taxon>
        <taxon>Haloarcula</taxon>
    </lineage>
</organism>
<dbReference type="EMBL" id="JAMQON010000001">
    <property type="protein sequence ID" value="MDS0258518.1"/>
    <property type="molecule type" value="Genomic_DNA"/>
</dbReference>
<dbReference type="RefSeq" id="WP_310918082.1">
    <property type="nucleotide sequence ID" value="NZ_JAMQON010000001.1"/>
</dbReference>
<evidence type="ECO:0000313" key="3">
    <source>
        <dbReference type="EMBL" id="MDS0258518.1"/>
    </source>
</evidence>
<accession>A0ABU2F8C0</accession>
<name>A0ABU2F8C0_9EURY</name>
<keyword evidence="1" id="KW-1133">Transmembrane helix</keyword>
<dbReference type="InterPro" id="IPR036388">
    <property type="entry name" value="WH-like_DNA-bd_sf"/>
</dbReference>
<dbReference type="Gene3D" id="1.10.10.10">
    <property type="entry name" value="Winged helix-like DNA-binding domain superfamily/Winged helix DNA-binding domain"/>
    <property type="match status" value="1"/>
</dbReference>
<feature type="transmembrane region" description="Helical" evidence="1">
    <location>
        <begin position="142"/>
        <end position="160"/>
    </location>
</feature>
<evidence type="ECO:0000256" key="1">
    <source>
        <dbReference type="SAM" id="Phobius"/>
    </source>
</evidence>
<reference evidence="3 4" key="1">
    <citation type="submission" date="2022-06" db="EMBL/GenBank/DDBJ databases">
        <title>Haloarcula sp. a new haloarchaeum isolate from saline soil.</title>
        <authorList>
            <person name="Strakova D."/>
            <person name="Galisteo C."/>
            <person name="Sanchez-Porro C."/>
            <person name="Ventosa A."/>
        </authorList>
    </citation>
    <scope>NUCLEOTIDE SEQUENCE [LARGE SCALE GENOMIC DNA]</scope>
    <source>
        <strain evidence="3 4">S1CR25-12</strain>
    </source>
</reference>
<sequence>MTQAPVDTVYEVLSNSRRRFVLSALREHDEPVSMTTLAAGIGAQEAGVGPEAVSTGERKRIYVSLYQTHVPKLEAAGLAEYDASAGTVSQTAATTDIDEYLRTVQPSRRWGRLNGAVSVVAVSLFVGWTIDAPVLMTLSPTALLVGVVLTLLSVTVVQFADKRHRRNSRPPELRFR</sequence>
<dbReference type="Proteomes" id="UP001259659">
    <property type="component" value="Unassembled WGS sequence"/>
</dbReference>
<proteinExistence type="predicted"/>
<keyword evidence="1" id="KW-0812">Transmembrane</keyword>
<keyword evidence="4" id="KW-1185">Reference proteome</keyword>
<keyword evidence="1" id="KW-0472">Membrane</keyword>
<gene>
    <name evidence="3" type="ORF">NDI56_03720</name>
</gene>
<feature type="transmembrane region" description="Helical" evidence="1">
    <location>
        <begin position="110"/>
        <end position="130"/>
    </location>
</feature>